<dbReference type="AlphaFoldDB" id="A0A067H0D4"/>
<evidence type="ECO:0000313" key="2">
    <source>
        <dbReference type="EMBL" id="KDO84380.1"/>
    </source>
</evidence>
<sequence length="108" mass="11994">MTDVNSKNKSNLSISVSVSSEADSIGNTEDQEEPEGQNIVTSHVYLRPTHTSRSLDKETVLRRIRHRKRMDKVRNAVQGVLRLGPASPKTDSPSAPQLKWVDDPFAAL</sequence>
<gene>
    <name evidence="2" type="ORF">CISIN_1g045894mg</name>
</gene>
<reference evidence="2 3" key="1">
    <citation type="submission" date="2014-04" db="EMBL/GenBank/DDBJ databases">
        <authorList>
            <consortium name="International Citrus Genome Consortium"/>
            <person name="Gmitter F."/>
            <person name="Chen C."/>
            <person name="Farmerie W."/>
            <person name="Harkins T."/>
            <person name="Desany B."/>
            <person name="Mohiuddin M."/>
            <person name="Kodira C."/>
            <person name="Borodovsky M."/>
            <person name="Lomsadze A."/>
            <person name="Burns P."/>
            <person name="Jenkins J."/>
            <person name="Prochnik S."/>
            <person name="Shu S."/>
            <person name="Chapman J."/>
            <person name="Pitluck S."/>
            <person name="Schmutz J."/>
            <person name="Rokhsar D."/>
        </authorList>
    </citation>
    <scope>NUCLEOTIDE SEQUENCE</scope>
</reference>
<feature type="region of interest" description="Disordered" evidence="1">
    <location>
        <begin position="79"/>
        <end position="98"/>
    </location>
</feature>
<feature type="compositionally biased region" description="Low complexity" evidence="1">
    <location>
        <begin position="1"/>
        <end position="20"/>
    </location>
</feature>
<name>A0A067H0D4_CITSI</name>
<dbReference type="PANTHER" id="PTHR35324">
    <property type="entry name" value="BNAA08G03750D PROTEIN"/>
    <property type="match status" value="1"/>
</dbReference>
<dbReference type="PANTHER" id="PTHR35324:SF4">
    <property type="entry name" value="EXPRESSED PROTEIN"/>
    <property type="match status" value="1"/>
</dbReference>
<proteinExistence type="predicted"/>
<organism evidence="2 3">
    <name type="scientific">Citrus sinensis</name>
    <name type="common">Sweet orange</name>
    <name type="synonym">Citrus aurantium var. sinensis</name>
    <dbReference type="NCBI Taxonomy" id="2711"/>
    <lineage>
        <taxon>Eukaryota</taxon>
        <taxon>Viridiplantae</taxon>
        <taxon>Streptophyta</taxon>
        <taxon>Embryophyta</taxon>
        <taxon>Tracheophyta</taxon>
        <taxon>Spermatophyta</taxon>
        <taxon>Magnoliopsida</taxon>
        <taxon>eudicotyledons</taxon>
        <taxon>Gunneridae</taxon>
        <taxon>Pentapetalae</taxon>
        <taxon>rosids</taxon>
        <taxon>malvids</taxon>
        <taxon>Sapindales</taxon>
        <taxon>Rutaceae</taxon>
        <taxon>Aurantioideae</taxon>
        <taxon>Citrus</taxon>
    </lineage>
</organism>
<keyword evidence="3" id="KW-1185">Reference proteome</keyword>
<protein>
    <submittedName>
        <fullName evidence="2">Uncharacterized protein</fullName>
    </submittedName>
</protein>
<dbReference type="EMBL" id="KK784874">
    <property type="protein sequence ID" value="KDO84380.1"/>
    <property type="molecule type" value="Genomic_DNA"/>
</dbReference>
<evidence type="ECO:0000313" key="3">
    <source>
        <dbReference type="Proteomes" id="UP000027120"/>
    </source>
</evidence>
<dbReference type="Proteomes" id="UP000027120">
    <property type="component" value="Unassembled WGS sequence"/>
</dbReference>
<feature type="region of interest" description="Disordered" evidence="1">
    <location>
        <begin position="1"/>
        <end position="51"/>
    </location>
</feature>
<evidence type="ECO:0000256" key="1">
    <source>
        <dbReference type="SAM" id="MobiDB-lite"/>
    </source>
</evidence>
<accession>A0A067H0D4</accession>